<evidence type="ECO:0000313" key="4">
    <source>
        <dbReference type="Proteomes" id="UP000789508"/>
    </source>
</evidence>
<protein>
    <submittedName>
        <fullName evidence="3">6988_t:CDS:1</fullName>
    </submittedName>
</protein>
<dbReference type="EMBL" id="CAJVPS010000969">
    <property type="protein sequence ID" value="CAG8517716.1"/>
    <property type="molecule type" value="Genomic_DNA"/>
</dbReference>
<dbReference type="AlphaFoldDB" id="A0A9N9A2X8"/>
<feature type="compositionally biased region" description="Low complexity" evidence="1">
    <location>
        <begin position="36"/>
        <end position="56"/>
    </location>
</feature>
<dbReference type="Proteomes" id="UP000789508">
    <property type="component" value="Unassembled WGS sequence"/>
</dbReference>
<accession>A0A9N9A2X8</accession>
<sequence>MCTIHLNDKRAGSLQTTNLQSAASPTSIQSSYVVQTTMPSISPSTQPSTSNTNESSDQSTGTIHTSLKSGTTGTSFPTPGIPSTPNKAGSELKEPWKLFWSAMCFLALFGLFGS</sequence>
<keyword evidence="2" id="KW-0472">Membrane</keyword>
<feature type="compositionally biased region" description="Basic and acidic residues" evidence="1">
    <location>
        <begin position="1"/>
        <end position="11"/>
    </location>
</feature>
<comment type="caution">
    <text evidence="3">The sequence shown here is derived from an EMBL/GenBank/DDBJ whole genome shotgun (WGS) entry which is preliminary data.</text>
</comment>
<keyword evidence="4" id="KW-1185">Reference proteome</keyword>
<evidence type="ECO:0000313" key="3">
    <source>
        <dbReference type="EMBL" id="CAG8517716.1"/>
    </source>
</evidence>
<proteinExistence type="predicted"/>
<feature type="region of interest" description="Disordered" evidence="1">
    <location>
        <begin position="1"/>
        <end position="90"/>
    </location>
</feature>
<keyword evidence="2" id="KW-0812">Transmembrane</keyword>
<evidence type="ECO:0000256" key="1">
    <source>
        <dbReference type="SAM" id="MobiDB-lite"/>
    </source>
</evidence>
<feature type="compositionally biased region" description="Polar residues" evidence="1">
    <location>
        <begin position="13"/>
        <end position="35"/>
    </location>
</feature>
<feature type="compositionally biased region" description="Polar residues" evidence="1">
    <location>
        <begin position="57"/>
        <end position="68"/>
    </location>
</feature>
<gene>
    <name evidence="3" type="ORF">ALEPTO_LOCUS4302</name>
</gene>
<name>A0A9N9A2X8_9GLOM</name>
<dbReference type="OrthoDB" id="10600976at2759"/>
<keyword evidence="2" id="KW-1133">Transmembrane helix</keyword>
<feature type="compositionally biased region" description="Low complexity" evidence="1">
    <location>
        <begin position="69"/>
        <end position="85"/>
    </location>
</feature>
<organism evidence="3 4">
    <name type="scientific">Ambispora leptoticha</name>
    <dbReference type="NCBI Taxonomy" id="144679"/>
    <lineage>
        <taxon>Eukaryota</taxon>
        <taxon>Fungi</taxon>
        <taxon>Fungi incertae sedis</taxon>
        <taxon>Mucoromycota</taxon>
        <taxon>Glomeromycotina</taxon>
        <taxon>Glomeromycetes</taxon>
        <taxon>Archaeosporales</taxon>
        <taxon>Ambisporaceae</taxon>
        <taxon>Ambispora</taxon>
    </lineage>
</organism>
<evidence type="ECO:0000256" key="2">
    <source>
        <dbReference type="SAM" id="Phobius"/>
    </source>
</evidence>
<reference evidence="3" key="1">
    <citation type="submission" date="2021-06" db="EMBL/GenBank/DDBJ databases">
        <authorList>
            <person name="Kallberg Y."/>
            <person name="Tangrot J."/>
            <person name="Rosling A."/>
        </authorList>
    </citation>
    <scope>NUCLEOTIDE SEQUENCE</scope>
    <source>
        <strain evidence="3">FL130A</strain>
    </source>
</reference>
<feature type="transmembrane region" description="Helical" evidence="2">
    <location>
        <begin position="96"/>
        <end position="113"/>
    </location>
</feature>